<evidence type="ECO:0000259" key="13">
    <source>
        <dbReference type="PROSITE" id="PS51831"/>
    </source>
</evidence>
<evidence type="ECO:0000256" key="11">
    <source>
        <dbReference type="ARBA" id="ARBA00022884"/>
    </source>
</evidence>
<dbReference type="AlphaFoldDB" id="A0A6N8EFZ8"/>
<evidence type="ECO:0000256" key="6">
    <source>
        <dbReference type="ARBA" id="ARBA00022741"/>
    </source>
</evidence>
<evidence type="ECO:0000256" key="3">
    <source>
        <dbReference type="ARBA" id="ARBA00022694"/>
    </source>
</evidence>
<feature type="binding site" evidence="12">
    <location>
        <position position="111"/>
    </location>
    <ligand>
        <name>CTP</name>
        <dbReference type="ChEBI" id="CHEBI:37563"/>
    </ligand>
</feature>
<dbReference type="Pfam" id="PF01743">
    <property type="entry name" value="PolyA_pol"/>
    <property type="match status" value="1"/>
</dbReference>
<feature type="binding site" evidence="12">
    <location>
        <position position="43"/>
    </location>
    <ligand>
        <name>Mg(2+)</name>
        <dbReference type="ChEBI" id="CHEBI:18420"/>
    </ligand>
</feature>
<dbReference type="EC" id="3.1.4.-" evidence="12"/>
<dbReference type="GO" id="GO:0004112">
    <property type="term" value="F:cyclic-nucleotide phosphodiesterase activity"/>
    <property type="evidence" value="ECO:0007669"/>
    <property type="project" value="UniProtKB-UniRule"/>
</dbReference>
<dbReference type="OrthoDB" id="9805698at2"/>
<dbReference type="GO" id="GO:0005524">
    <property type="term" value="F:ATP binding"/>
    <property type="evidence" value="ECO:0007669"/>
    <property type="project" value="UniProtKB-UniRule"/>
</dbReference>
<protein>
    <recommendedName>
        <fullName evidence="12">Multifunctional CCA protein</fullName>
    </recommendedName>
    <domain>
        <recommendedName>
            <fullName evidence="12">CCA-adding enzyme</fullName>
            <ecNumber evidence="12">2.7.7.72</ecNumber>
        </recommendedName>
        <alternativeName>
            <fullName evidence="12">CCA tRNA nucleotidyltransferase</fullName>
        </alternativeName>
        <alternativeName>
            <fullName evidence="12">tRNA CCA-pyrophosphorylase</fullName>
        </alternativeName>
        <alternativeName>
            <fullName evidence="12">tRNA adenylyl-/cytidylyl-transferase</fullName>
        </alternativeName>
        <alternativeName>
            <fullName evidence="12">tRNA nucleotidyltransferase</fullName>
        </alternativeName>
        <alternativeName>
            <fullName evidence="12">tRNA-NT</fullName>
        </alternativeName>
    </domain>
    <domain>
        <recommendedName>
            <fullName evidence="12">2'-nucleotidase</fullName>
            <ecNumber evidence="12">3.1.3.-</ecNumber>
        </recommendedName>
    </domain>
    <domain>
        <recommendedName>
            <fullName evidence="12">2',3'-cyclic phosphodiesterase</fullName>
            <ecNumber evidence="12">3.1.4.-</ecNumber>
        </recommendedName>
    </domain>
    <domain>
        <recommendedName>
            <fullName evidence="12">Phosphatase</fullName>
        </recommendedName>
    </domain>
</protein>
<evidence type="ECO:0000256" key="10">
    <source>
        <dbReference type="ARBA" id="ARBA00022842"/>
    </source>
</evidence>
<dbReference type="CDD" id="cd00077">
    <property type="entry name" value="HDc"/>
    <property type="match status" value="1"/>
</dbReference>
<comment type="catalytic activity">
    <reaction evidence="12">
        <text>a tRNA precursor + 2 CTP + ATP = a tRNA with a 3' CCA end + 3 diphosphate</text>
        <dbReference type="Rhea" id="RHEA:14433"/>
        <dbReference type="Rhea" id="RHEA-COMP:10465"/>
        <dbReference type="Rhea" id="RHEA-COMP:10468"/>
        <dbReference type="ChEBI" id="CHEBI:30616"/>
        <dbReference type="ChEBI" id="CHEBI:33019"/>
        <dbReference type="ChEBI" id="CHEBI:37563"/>
        <dbReference type="ChEBI" id="CHEBI:74896"/>
        <dbReference type="ChEBI" id="CHEBI:83071"/>
        <dbReference type="EC" id="2.7.7.72"/>
    </reaction>
</comment>
<dbReference type="GO" id="GO:0001680">
    <property type="term" value="P:tRNA 3'-terminal CCA addition"/>
    <property type="evidence" value="ECO:0007669"/>
    <property type="project" value="UniProtKB-UniRule"/>
</dbReference>
<comment type="caution">
    <text evidence="14">The sequence shown here is derived from an EMBL/GenBank/DDBJ whole genome shotgun (WGS) entry which is preliminary data.</text>
</comment>
<feature type="binding site" evidence="12">
    <location>
        <position position="160"/>
    </location>
    <ligand>
        <name>CTP</name>
        <dbReference type="ChEBI" id="CHEBI:37563"/>
    </ligand>
</feature>
<sequence>MIGSLGVKSKPFSGAGATQGLETYLVGGAVRDHLLGRTTHEYDYVVVGVSVEAMLARGFRQVGKDFPVFLHPETQDEYALARTERKTAPGYHGFQVQAHPDVTLEDDLRRRDLTINAIAMDAEGRIIDPHGGQADLEARVLRHVSPAFAEDPVRILRLARFAARLADLGFQVAEETQALMRRMVDAGEVDALVPERVWQEMARALGETQPSCFFEVLRDSGALARLLPEVDRLWGVPQTQKWHPEIDTGVHAMLVIDMAARLSPELEIRFAALCHDLGKGTTPPEILPSHHGHEERGLPMVESISARFRVPNRCRELAHLTTAQHGRIHKVDELRASTILDVFERTDAFRRPKRFEQLLVACEADFRGRGGYAERPYPQADVWRRLLQAVTAVDASAIAHAESEPRLIPERIRAARLAAIKHARPDMMTTPS</sequence>
<feature type="binding site" evidence="12">
    <location>
        <position position="41"/>
    </location>
    <ligand>
        <name>Mg(2+)</name>
        <dbReference type="ChEBI" id="CHEBI:18420"/>
    </ligand>
</feature>
<dbReference type="InterPro" id="IPR012006">
    <property type="entry name" value="CCA_bact"/>
</dbReference>
<proteinExistence type="inferred from homology"/>
<dbReference type="PIRSF" id="PIRSF000813">
    <property type="entry name" value="CCA_bact"/>
    <property type="match status" value="1"/>
</dbReference>
<comment type="function">
    <text evidence="12">Catalyzes the addition and repair of the essential 3'-terminal CCA sequence in tRNAs without using a nucleic acid template. Adds these three nucleotides in the order of C, C, and A to the tRNA nucleotide-73, using CTP and ATP as substrates and producing inorganic pyrophosphate. tRNA 3'-terminal CCA addition is required both for tRNA processing and repair. Also involved in tRNA surveillance by mediating tandem CCA addition to generate a CCACCA at the 3' terminus of unstable tRNAs. While stable tRNAs receive only 3'-terminal CCA, unstable tRNAs are marked with CCACCA and rapidly degraded.</text>
</comment>
<feature type="binding site" evidence="12">
    <location>
        <position position="160"/>
    </location>
    <ligand>
        <name>ATP</name>
        <dbReference type="ChEBI" id="CHEBI:30616"/>
    </ligand>
</feature>
<keyword evidence="5 12" id="KW-0479">Metal-binding</keyword>
<dbReference type="EC" id="2.7.7.72" evidence="12"/>
<evidence type="ECO:0000256" key="2">
    <source>
        <dbReference type="ARBA" id="ARBA00022679"/>
    </source>
</evidence>
<evidence type="ECO:0000256" key="4">
    <source>
        <dbReference type="ARBA" id="ARBA00022695"/>
    </source>
</evidence>
<evidence type="ECO:0000256" key="7">
    <source>
        <dbReference type="ARBA" id="ARBA00022800"/>
    </source>
</evidence>
<name>A0A6N8EFZ8_9GAMM</name>
<keyword evidence="1 12" id="KW-0533">Nickel</keyword>
<dbReference type="InterPro" id="IPR006674">
    <property type="entry name" value="HD_domain"/>
</dbReference>
<dbReference type="InterPro" id="IPR032828">
    <property type="entry name" value="PolyA_RNA-bd"/>
</dbReference>
<feature type="binding site" evidence="12">
    <location>
        <position position="28"/>
    </location>
    <ligand>
        <name>CTP</name>
        <dbReference type="ChEBI" id="CHEBI:37563"/>
    </ligand>
</feature>
<keyword evidence="9 12" id="KW-0067">ATP-binding</keyword>
<dbReference type="SUPFAM" id="SSF81301">
    <property type="entry name" value="Nucleotidyltransferase"/>
    <property type="match status" value="1"/>
</dbReference>
<dbReference type="GO" id="GO:0000287">
    <property type="term" value="F:magnesium ion binding"/>
    <property type="evidence" value="ECO:0007669"/>
    <property type="project" value="UniProtKB-UniRule"/>
</dbReference>
<feature type="binding site" evidence="12">
    <location>
        <position position="111"/>
    </location>
    <ligand>
        <name>ATP</name>
        <dbReference type="ChEBI" id="CHEBI:30616"/>
    </ligand>
</feature>
<evidence type="ECO:0000256" key="5">
    <source>
        <dbReference type="ARBA" id="ARBA00022723"/>
    </source>
</evidence>
<reference evidence="14 15" key="1">
    <citation type="submission" date="2019-11" db="EMBL/GenBank/DDBJ databases">
        <title>Whole-genome sequence of the anaerobic purple sulfur bacterium Allochromatium palmeri DSM 15591.</title>
        <authorList>
            <person name="Kyndt J.A."/>
            <person name="Meyer T.E."/>
        </authorList>
    </citation>
    <scope>NUCLEOTIDE SEQUENCE [LARGE SCALE GENOMIC DNA]</scope>
    <source>
        <strain evidence="14 15">DSM 15591</strain>
    </source>
</reference>
<evidence type="ECO:0000256" key="8">
    <source>
        <dbReference type="ARBA" id="ARBA00022801"/>
    </source>
</evidence>
<keyword evidence="15" id="KW-1185">Reference proteome</keyword>
<keyword evidence="8 12" id="KW-0378">Hydrolase</keyword>
<dbReference type="GO" id="GO:0004810">
    <property type="term" value="F:CCA tRNA nucleotidyltransferase activity"/>
    <property type="evidence" value="ECO:0007669"/>
    <property type="project" value="UniProtKB-UniRule"/>
</dbReference>
<gene>
    <name evidence="12" type="primary">cca</name>
    <name evidence="14" type="ORF">GJ668_16085</name>
</gene>
<keyword evidence="12" id="KW-0511">Multifunctional enzyme</keyword>
<dbReference type="Gene3D" id="3.30.460.10">
    <property type="entry name" value="Beta Polymerase, domain 2"/>
    <property type="match status" value="1"/>
</dbReference>
<organism evidence="14 15">
    <name type="scientific">Allochromatium palmeri</name>
    <dbReference type="NCBI Taxonomy" id="231048"/>
    <lineage>
        <taxon>Bacteria</taxon>
        <taxon>Pseudomonadati</taxon>
        <taxon>Pseudomonadota</taxon>
        <taxon>Gammaproteobacteria</taxon>
        <taxon>Chromatiales</taxon>
        <taxon>Chromatiaceae</taxon>
        <taxon>Allochromatium</taxon>
    </lineage>
</organism>
<comment type="subunit">
    <text evidence="12">Monomer. Can also form homodimers and oligomers.</text>
</comment>
<feature type="binding site" evidence="12">
    <location>
        <position position="28"/>
    </location>
    <ligand>
        <name>ATP</name>
        <dbReference type="ChEBI" id="CHEBI:30616"/>
    </ligand>
</feature>
<dbReference type="SUPFAM" id="SSF81891">
    <property type="entry name" value="Poly A polymerase C-terminal region-like"/>
    <property type="match status" value="1"/>
</dbReference>
<dbReference type="Gene3D" id="1.10.3090.10">
    <property type="entry name" value="cca-adding enzyme, domain 2"/>
    <property type="match status" value="1"/>
</dbReference>
<dbReference type="SMART" id="SM00471">
    <property type="entry name" value="HDc"/>
    <property type="match status" value="1"/>
</dbReference>
<evidence type="ECO:0000313" key="15">
    <source>
        <dbReference type="Proteomes" id="UP000434044"/>
    </source>
</evidence>
<keyword evidence="2 12" id="KW-0808">Transferase</keyword>
<keyword evidence="3 12" id="KW-0819">tRNA processing</keyword>
<dbReference type="GO" id="GO:0016791">
    <property type="term" value="F:phosphatase activity"/>
    <property type="evidence" value="ECO:0007669"/>
    <property type="project" value="UniProtKB-UniRule"/>
</dbReference>
<comment type="similarity">
    <text evidence="12">Belongs to the tRNA nucleotidyltransferase/poly(A) polymerase family. Bacterial CCA-adding enzyme type 1 subfamily.</text>
</comment>
<feature type="binding site" evidence="12">
    <location>
        <position position="157"/>
    </location>
    <ligand>
        <name>CTP</name>
        <dbReference type="ChEBI" id="CHEBI:37563"/>
    </ligand>
</feature>
<comment type="catalytic activity">
    <reaction evidence="12">
        <text>a tRNA with a 3' CCA end + 2 CTP + ATP = a tRNA with a 3' CCACCA end + 3 diphosphate</text>
        <dbReference type="Rhea" id="RHEA:76235"/>
        <dbReference type="Rhea" id="RHEA-COMP:10468"/>
        <dbReference type="Rhea" id="RHEA-COMP:18655"/>
        <dbReference type="ChEBI" id="CHEBI:30616"/>
        <dbReference type="ChEBI" id="CHEBI:33019"/>
        <dbReference type="ChEBI" id="CHEBI:37563"/>
        <dbReference type="ChEBI" id="CHEBI:83071"/>
        <dbReference type="ChEBI" id="CHEBI:195187"/>
    </reaction>
</comment>
<dbReference type="InterPro" id="IPR003607">
    <property type="entry name" value="HD/PDEase_dom"/>
</dbReference>
<evidence type="ECO:0000313" key="14">
    <source>
        <dbReference type="EMBL" id="MTW22591.1"/>
    </source>
</evidence>
<feature type="binding site" evidence="12">
    <location>
        <position position="157"/>
    </location>
    <ligand>
        <name>ATP</name>
        <dbReference type="ChEBI" id="CHEBI:30616"/>
    </ligand>
</feature>
<dbReference type="PANTHER" id="PTHR47545:SF1">
    <property type="entry name" value="MULTIFUNCTIONAL CCA PROTEIN"/>
    <property type="match status" value="1"/>
</dbReference>
<dbReference type="NCBIfam" id="NF008137">
    <property type="entry name" value="PRK10885.1"/>
    <property type="match status" value="1"/>
</dbReference>
<dbReference type="Pfam" id="PF12627">
    <property type="entry name" value="PolyA_pol_RNAbd"/>
    <property type="match status" value="1"/>
</dbReference>
<keyword evidence="11 12" id="KW-0694">RNA-binding</keyword>
<dbReference type="Proteomes" id="UP000434044">
    <property type="component" value="Unassembled WGS sequence"/>
</dbReference>
<dbReference type="PROSITE" id="PS51831">
    <property type="entry name" value="HD"/>
    <property type="match status" value="1"/>
</dbReference>
<comment type="domain">
    <text evidence="12">Comprises two domains: an N-terminal domain containing the nucleotidyltransferase activity and a C-terminal HD domain associated with both phosphodiesterase and phosphatase activities.</text>
</comment>
<comment type="miscellaneous">
    <text evidence="12">A single active site specifically recognizes both ATP and CTP and is responsible for their addition.</text>
</comment>
<dbReference type="GO" id="GO:0042245">
    <property type="term" value="P:RNA repair"/>
    <property type="evidence" value="ECO:0007669"/>
    <property type="project" value="UniProtKB-KW"/>
</dbReference>
<dbReference type="PANTHER" id="PTHR47545">
    <property type="entry name" value="MULTIFUNCTIONAL CCA PROTEIN"/>
    <property type="match status" value="1"/>
</dbReference>
<dbReference type="InterPro" id="IPR043519">
    <property type="entry name" value="NT_sf"/>
</dbReference>
<keyword evidence="7 12" id="KW-0692">RNA repair</keyword>
<evidence type="ECO:0000256" key="12">
    <source>
        <dbReference type="HAMAP-Rule" id="MF_01261"/>
    </source>
</evidence>
<feature type="binding site" evidence="12">
    <location>
        <position position="31"/>
    </location>
    <ligand>
        <name>CTP</name>
        <dbReference type="ChEBI" id="CHEBI:37563"/>
    </ligand>
</feature>
<dbReference type="GO" id="GO:0000049">
    <property type="term" value="F:tRNA binding"/>
    <property type="evidence" value="ECO:0007669"/>
    <property type="project" value="UniProtKB-UniRule"/>
</dbReference>
<feature type="binding site" evidence="12">
    <location>
        <position position="31"/>
    </location>
    <ligand>
        <name>ATP</name>
        <dbReference type="ChEBI" id="CHEBI:30616"/>
    </ligand>
</feature>
<evidence type="ECO:0000256" key="9">
    <source>
        <dbReference type="ARBA" id="ARBA00022840"/>
    </source>
</evidence>
<comment type="cofactor">
    <cofactor evidence="12">
        <name>Ni(2+)</name>
        <dbReference type="ChEBI" id="CHEBI:49786"/>
    </cofactor>
    <text evidence="12">Nickel for phosphatase activity.</text>
</comment>
<feature type="domain" description="HD" evidence="13">
    <location>
        <begin position="248"/>
        <end position="349"/>
    </location>
</feature>
<keyword evidence="10 12" id="KW-0460">Magnesium</keyword>
<dbReference type="Pfam" id="PF01966">
    <property type="entry name" value="HD"/>
    <property type="match status" value="1"/>
</dbReference>
<dbReference type="CDD" id="cd05398">
    <property type="entry name" value="NT_ClassII-CCAase"/>
    <property type="match status" value="1"/>
</dbReference>
<dbReference type="InterPro" id="IPR050124">
    <property type="entry name" value="tRNA_CCA-adding_enzyme"/>
</dbReference>
<dbReference type="HAMAP" id="MF_01261">
    <property type="entry name" value="CCA_bact_type1"/>
    <property type="match status" value="1"/>
</dbReference>
<keyword evidence="4 12" id="KW-0548">Nucleotidyltransferase</keyword>
<comment type="cofactor">
    <cofactor evidence="12">
        <name>Mg(2+)</name>
        <dbReference type="ChEBI" id="CHEBI:18420"/>
    </cofactor>
    <text evidence="12">Magnesium is required for nucleotidyltransferase activity.</text>
</comment>
<keyword evidence="6 12" id="KW-0547">Nucleotide-binding</keyword>
<dbReference type="EMBL" id="WNKT01000045">
    <property type="protein sequence ID" value="MTW22591.1"/>
    <property type="molecule type" value="Genomic_DNA"/>
</dbReference>
<evidence type="ECO:0000256" key="1">
    <source>
        <dbReference type="ARBA" id="ARBA00022596"/>
    </source>
</evidence>
<accession>A0A6N8EFZ8</accession>
<dbReference type="InterPro" id="IPR002646">
    <property type="entry name" value="PolA_pol_head_dom"/>
</dbReference>
<dbReference type="HAMAP" id="MF_01262">
    <property type="entry name" value="CCA_bact_type2"/>
    <property type="match status" value="1"/>
</dbReference>
<dbReference type="EC" id="3.1.3.-" evidence="12"/>